<organism evidence="1 2">
    <name type="scientific">Actinospica durhamensis</name>
    <dbReference type="NCBI Taxonomy" id="1508375"/>
    <lineage>
        <taxon>Bacteria</taxon>
        <taxon>Bacillati</taxon>
        <taxon>Actinomycetota</taxon>
        <taxon>Actinomycetes</taxon>
        <taxon>Catenulisporales</taxon>
        <taxon>Actinospicaceae</taxon>
        <taxon>Actinospica</taxon>
    </lineage>
</organism>
<comment type="caution">
    <text evidence="1">The sequence shown here is derived from an EMBL/GenBank/DDBJ whole genome shotgun (WGS) entry which is preliminary data.</text>
</comment>
<dbReference type="RefSeq" id="WP_212532046.1">
    <property type="nucleotide sequence ID" value="NZ_JAGSOG010000214.1"/>
</dbReference>
<keyword evidence="2" id="KW-1185">Reference proteome</keyword>
<evidence type="ECO:0000313" key="2">
    <source>
        <dbReference type="Proteomes" id="UP000675781"/>
    </source>
</evidence>
<name>A0A941EYT2_9ACTN</name>
<dbReference type="AlphaFoldDB" id="A0A941EYT2"/>
<gene>
    <name evidence="1" type="ORF">KDL01_30145</name>
</gene>
<accession>A0A941EYT2</accession>
<protein>
    <submittedName>
        <fullName evidence="1">Uncharacterized protein</fullName>
    </submittedName>
</protein>
<evidence type="ECO:0000313" key="1">
    <source>
        <dbReference type="EMBL" id="MBR7837579.1"/>
    </source>
</evidence>
<sequence>MCQAADPGGLIRLFGPHAHYAAEVVGEELYHRVVYGSADDVALSELFGLDSAYSERAEAVRTELVELEHEIVRGRASAEEEERHRELSRLLTSSTATRADEIAVRLRRRRRELP</sequence>
<reference evidence="1" key="1">
    <citation type="submission" date="2021-04" db="EMBL/GenBank/DDBJ databases">
        <title>Genome based classification of Actinospica acidithermotolerans sp. nov., an actinobacterium isolated from an Indonesian hot spring.</title>
        <authorList>
            <person name="Kusuma A.B."/>
            <person name="Putra K.E."/>
            <person name="Nafisah S."/>
            <person name="Loh J."/>
            <person name="Nouioui I."/>
            <person name="Goodfellow M."/>
        </authorList>
    </citation>
    <scope>NUCLEOTIDE SEQUENCE</scope>
    <source>
        <strain evidence="1">CSCA 57</strain>
    </source>
</reference>
<dbReference type="Proteomes" id="UP000675781">
    <property type="component" value="Unassembled WGS sequence"/>
</dbReference>
<proteinExistence type="predicted"/>
<dbReference type="EMBL" id="JAGSOG010000214">
    <property type="protein sequence ID" value="MBR7837579.1"/>
    <property type="molecule type" value="Genomic_DNA"/>
</dbReference>